<dbReference type="RefSeq" id="WP_380055903.1">
    <property type="nucleotide sequence ID" value="NZ_JBHLTC010000040.1"/>
</dbReference>
<protein>
    <submittedName>
        <fullName evidence="3">DUF418 domain-containing protein</fullName>
    </submittedName>
</protein>
<accession>A0ABV6QXG6</accession>
<keyword evidence="4" id="KW-1185">Reference proteome</keyword>
<feature type="transmembrane region" description="Helical" evidence="1">
    <location>
        <begin position="335"/>
        <end position="355"/>
    </location>
</feature>
<dbReference type="Pfam" id="PF04235">
    <property type="entry name" value="DUF418"/>
    <property type="match status" value="1"/>
</dbReference>
<proteinExistence type="predicted"/>
<evidence type="ECO:0000259" key="2">
    <source>
        <dbReference type="Pfam" id="PF04235"/>
    </source>
</evidence>
<organism evidence="3 4">
    <name type="scientific">Kribbella deserti</name>
    <dbReference type="NCBI Taxonomy" id="1926257"/>
    <lineage>
        <taxon>Bacteria</taxon>
        <taxon>Bacillati</taxon>
        <taxon>Actinomycetota</taxon>
        <taxon>Actinomycetes</taxon>
        <taxon>Propionibacteriales</taxon>
        <taxon>Kribbellaceae</taxon>
        <taxon>Kribbella</taxon>
    </lineage>
</organism>
<dbReference type="PANTHER" id="PTHR30590">
    <property type="entry name" value="INNER MEMBRANE PROTEIN"/>
    <property type="match status" value="1"/>
</dbReference>
<feature type="domain" description="DUF418" evidence="2">
    <location>
        <begin position="216"/>
        <end position="377"/>
    </location>
</feature>
<evidence type="ECO:0000313" key="3">
    <source>
        <dbReference type="EMBL" id="MFC0628863.1"/>
    </source>
</evidence>
<sequence>MTTAATTRTGPTTVSARAPGPDLARGFLLLFIALANTHSFLESPGATVRLMPVVTSFIDKLVATLTTVLVDGRSYTMFAALFGYGLVQITRREDLNGKDWRETRKLLRRRGRWLVVFGVLHAILLFSGDILAAYGLLAVTLAGAVRSTDRRLLIWAGVWALLGATLYGLVSIPMAIEKGPEGLIDGMIERSWMVLITAPLFAVTAAAAFLLGIWAARRRLLEEPPARLGKFIALGIGISVVGGAPLAWYIAGFGDKSDSLAVFGAGSLHALTGLAGGPAYALLVAVLAQRLVKPYGPVVTALQATGQRSMTCYLAQSVVWYVVFSPYLLDLGSSLRIWQTALLAIVTWAATVAMAEAMRRKGWRGPFEVLLRRLTYRGKAS</sequence>
<feature type="transmembrane region" description="Helical" evidence="1">
    <location>
        <begin position="113"/>
        <end position="140"/>
    </location>
</feature>
<comment type="caution">
    <text evidence="3">The sequence shown here is derived from an EMBL/GenBank/DDBJ whole genome shotgun (WGS) entry which is preliminary data.</text>
</comment>
<reference evidence="3 4" key="1">
    <citation type="submission" date="2024-09" db="EMBL/GenBank/DDBJ databases">
        <authorList>
            <person name="Sun Q."/>
            <person name="Mori K."/>
        </authorList>
    </citation>
    <scope>NUCLEOTIDE SEQUENCE [LARGE SCALE GENOMIC DNA]</scope>
    <source>
        <strain evidence="3 4">CGMCC 1.15906</strain>
    </source>
</reference>
<dbReference type="InterPro" id="IPR007349">
    <property type="entry name" value="DUF418"/>
</dbReference>
<name>A0ABV6QXG6_9ACTN</name>
<feature type="transmembrane region" description="Helical" evidence="1">
    <location>
        <begin position="192"/>
        <end position="216"/>
    </location>
</feature>
<feature type="transmembrane region" description="Helical" evidence="1">
    <location>
        <begin position="270"/>
        <end position="289"/>
    </location>
</feature>
<evidence type="ECO:0000313" key="4">
    <source>
        <dbReference type="Proteomes" id="UP001589890"/>
    </source>
</evidence>
<dbReference type="EMBL" id="JBHLTC010000040">
    <property type="protein sequence ID" value="MFC0628863.1"/>
    <property type="molecule type" value="Genomic_DNA"/>
</dbReference>
<gene>
    <name evidence="3" type="ORF">ACFFGN_32660</name>
</gene>
<feature type="transmembrane region" description="Helical" evidence="1">
    <location>
        <begin position="152"/>
        <end position="172"/>
    </location>
</feature>
<dbReference type="PANTHER" id="PTHR30590:SF2">
    <property type="entry name" value="INNER MEMBRANE PROTEIN"/>
    <property type="match status" value="1"/>
</dbReference>
<keyword evidence="1" id="KW-1133">Transmembrane helix</keyword>
<dbReference type="Proteomes" id="UP001589890">
    <property type="component" value="Unassembled WGS sequence"/>
</dbReference>
<keyword evidence="1" id="KW-0472">Membrane</keyword>
<evidence type="ECO:0000256" key="1">
    <source>
        <dbReference type="SAM" id="Phobius"/>
    </source>
</evidence>
<feature type="transmembrane region" description="Helical" evidence="1">
    <location>
        <begin position="228"/>
        <end position="250"/>
    </location>
</feature>
<dbReference type="InterPro" id="IPR052529">
    <property type="entry name" value="Bact_Transport_Assoc"/>
</dbReference>
<keyword evidence="1" id="KW-0812">Transmembrane</keyword>